<keyword evidence="1" id="KW-0812">Transmembrane</keyword>
<dbReference type="KEGG" id="ntd:EGO55_10990"/>
<dbReference type="Proteomes" id="UP000016568">
    <property type="component" value="Unassembled WGS sequence"/>
</dbReference>
<sequence>MARALYPGMLSAVITFGIGMSASPALAGGLATGASPSIPWWRIACALLFCLALAATAILALRHYQGRSSGRFLPRRWTVLKPAPHRAITVIETRRLSQHGDVCLLHCAGHAYLLAIGPAHTLLLDRQVLPAPSAGARDSL</sequence>
<keyword evidence="3" id="KW-1185">Reference proteome</keyword>
<evidence type="ECO:0000256" key="1">
    <source>
        <dbReference type="SAM" id="Phobius"/>
    </source>
</evidence>
<evidence type="ECO:0000313" key="3">
    <source>
        <dbReference type="Proteomes" id="UP000016568"/>
    </source>
</evidence>
<evidence type="ECO:0000313" key="2">
    <source>
        <dbReference type="EMBL" id="GAD50780.1"/>
    </source>
</evidence>
<dbReference type="RefSeq" id="WP_021691598.1">
    <property type="nucleotide sequence ID" value="NZ_BASZ01000012.1"/>
</dbReference>
<keyword evidence="1" id="KW-1133">Transmembrane helix</keyword>
<dbReference type="AlphaFoldDB" id="U2YPD3"/>
<organism evidence="2 3">
    <name type="scientific">Caenibius tardaugens NBRC 16725</name>
    <dbReference type="NCBI Taxonomy" id="1219035"/>
    <lineage>
        <taxon>Bacteria</taxon>
        <taxon>Pseudomonadati</taxon>
        <taxon>Pseudomonadota</taxon>
        <taxon>Alphaproteobacteria</taxon>
        <taxon>Sphingomonadales</taxon>
        <taxon>Erythrobacteraceae</taxon>
        <taxon>Caenibius</taxon>
    </lineage>
</organism>
<feature type="transmembrane region" description="Helical" evidence="1">
    <location>
        <begin position="37"/>
        <end position="61"/>
    </location>
</feature>
<protein>
    <submittedName>
        <fullName evidence="2">Uncharacterized protein</fullName>
    </submittedName>
</protein>
<comment type="caution">
    <text evidence="2">The sequence shown here is derived from an EMBL/GenBank/DDBJ whole genome shotgun (WGS) entry which is preliminary data.</text>
</comment>
<reference evidence="2 3" key="1">
    <citation type="submission" date="2013-09" db="EMBL/GenBank/DDBJ databases">
        <title>Whole genome shotgun sequence of Novosphingobium tardaugens NBRC 16725.</title>
        <authorList>
            <person name="Isaki S."/>
            <person name="Hosoyama A."/>
            <person name="Tsuchikane K."/>
            <person name="Katsumata H."/>
            <person name="Ando Y."/>
            <person name="Yamazaki S."/>
            <person name="Fujita N."/>
        </authorList>
    </citation>
    <scope>NUCLEOTIDE SEQUENCE [LARGE SCALE GENOMIC DNA]</scope>
    <source>
        <strain evidence="2 3">NBRC 16725</strain>
    </source>
</reference>
<proteinExistence type="predicted"/>
<name>U2YPD3_9SPHN</name>
<gene>
    <name evidence="2" type="ORF">NT2_12_00440</name>
</gene>
<dbReference type="EMBL" id="BASZ01000012">
    <property type="protein sequence ID" value="GAD50780.1"/>
    <property type="molecule type" value="Genomic_DNA"/>
</dbReference>
<accession>U2YPD3</accession>
<keyword evidence="1" id="KW-0472">Membrane</keyword>
<dbReference type="OrthoDB" id="7585167at2"/>